<dbReference type="EMBL" id="JACASF010000001">
    <property type="protein sequence ID" value="KAF6501038.1"/>
    <property type="molecule type" value="Genomic_DNA"/>
</dbReference>
<dbReference type="AlphaFoldDB" id="A0A7J8JWA2"/>
<accession>A0A7J8JWA2</accession>
<dbReference type="Proteomes" id="UP000550707">
    <property type="component" value="Unassembled WGS sequence"/>
</dbReference>
<protein>
    <submittedName>
        <fullName evidence="1">Uncharacterized protein</fullName>
    </submittedName>
</protein>
<sequence length="173" mass="18966">MFKVNWPHVAELGQGSVSGVFCGPCSYFLFRWNPVRAPPSPHQEPKASRKNHQTNICILAQRPCDLASLPPASTCSLIGSPSFTFWPSFLILCSLDGAPLFYPLASRMLEGTCPSLEDTPSYQGKRLDPCGVVQAVDQLGHTQPRAPVPALSPTGRRNPTLHTFRNLEINPIQ</sequence>
<evidence type="ECO:0000313" key="1">
    <source>
        <dbReference type="EMBL" id="KAF6501038.1"/>
    </source>
</evidence>
<gene>
    <name evidence="1" type="ORF">HJG59_008029</name>
</gene>
<organism evidence="1 2">
    <name type="scientific">Molossus molossus</name>
    <name type="common">Pallas' mastiff bat</name>
    <name type="synonym">Vespertilio molossus</name>
    <dbReference type="NCBI Taxonomy" id="27622"/>
    <lineage>
        <taxon>Eukaryota</taxon>
        <taxon>Metazoa</taxon>
        <taxon>Chordata</taxon>
        <taxon>Craniata</taxon>
        <taxon>Vertebrata</taxon>
        <taxon>Euteleostomi</taxon>
        <taxon>Mammalia</taxon>
        <taxon>Eutheria</taxon>
        <taxon>Laurasiatheria</taxon>
        <taxon>Chiroptera</taxon>
        <taxon>Yangochiroptera</taxon>
        <taxon>Molossidae</taxon>
        <taxon>Molossus</taxon>
    </lineage>
</organism>
<comment type="caution">
    <text evidence="1">The sequence shown here is derived from an EMBL/GenBank/DDBJ whole genome shotgun (WGS) entry which is preliminary data.</text>
</comment>
<keyword evidence="2" id="KW-1185">Reference proteome</keyword>
<proteinExistence type="predicted"/>
<name>A0A7J8JWA2_MOLMO</name>
<dbReference type="InParanoid" id="A0A7J8JWA2"/>
<evidence type="ECO:0000313" key="2">
    <source>
        <dbReference type="Proteomes" id="UP000550707"/>
    </source>
</evidence>
<reference evidence="1 2" key="1">
    <citation type="journal article" date="2020" name="Nature">
        <title>Six reference-quality genomes reveal evolution of bat adaptations.</title>
        <authorList>
            <person name="Jebb D."/>
            <person name="Huang Z."/>
            <person name="Pippel M."/>
            <person name="Hughes G.M."/>
            <person name="Lavrichenko K."/>
            <person name="Devanna P."/>
            <person name="Winkler S."/>
            <person name="Jermiin L.S."/>
            <person name="Skirmuntt E.C."/>
            <person name="Katzourakis A."/>
            <person name="Burkitt-Gray L."/>
            <person name="Ray D.A."/>
            <person name="Sullivan K.A.M."/>
            <person name="Roscito J.G."/>
            <person name="Kirilenko B.M."/>
            <person name="Davalos L.M."/>
            <person name="Corthals A.P."/>
            <person name="Power M.L."/>
            <person name="Jones G."/>
            <person name="Ransome R.D."/>
            <person name="Dechmann D.K.N."/>
            <person name="Locatelli A.G."/>
            <person name="Puechmaille S.J."/>
            <person name="Fedrigo O."/>
            <person name="Jarvis E.D."/>
            <person name="Hiller M."/>
            <person name="Vernes S.C."/>
            <person name="Myers E.W."/>
            <person name="Teeling E.C."/>
        </authorList>
    </citation>
    <scope>NUCLEOTIDE SEQUENCE [LARGE SCALE GENOMIC DNA]</scope>
    <source>
        <strain evidence="1">MMolMol1</strain>
        <tissue evidence="1">Muscle</tissue>
    </source>
</reference>